<gene>
    <name evidence="3" type="ORF">K875_04074</name>
</gene>
<evidence type="ECO:0008006" key="5">
    <source>
        <dbReference type="Google" id="ProtNLM"/>
    </source>
</evidence>
<feature type="domain" description="AMP-dependent synthetase/ligase" evidence="1">
    <location>
        <begin position="10"/>
        <end position="377"/>
    </location>
</feature>
<dbReference type="InterPro" id="IPR020845">
    <property type="entry name" value="AMP-binding_CS"/>
</dbReference>
<dbReference type="AlphaFoldDB" id="A0A051TWT5"/>
<feature type="domain" description="AMP-binding enzyme C-terminal" evidence="2">
    <location>
        <begin position="427"/>
        <end position="505"/>
    </location>
</feature>
<dbReference type="PANTHER" id="PTHR43767:SF1">
    <property type="entry name" value="NONRIBOSOMAL PEPTIDE SYNTHASE PES1 (EUROFUNG)-RELATED"/>
    <property type="match status" value="1"/>
</dbReference>
<dbReference type="PROSITE" id="PS00455">
    <property type="entry name" value="AMP_BINDING"/>
    <property type="match status" value="1"/>
</dbReference>
<evidence type="ECO:0000313" key="4">
    <source>
        <dbReference type="Proteomes" id="UP000025947"/>
    </source>
</evidence>
<dbReference type="Proteomes" id="UP000025947">
    <property type="component" value="Unassembled WGS sequence"/>
</dbReference>
<evidence type="ECO:0000313" key="3">
    <source>
        <dbReference type="EMBL" id="KBZ61123.1"/>
    </source>
</evidence>
<keyword evidence="4" id="KW-1185">Reference proteome</keyword>
<dbReference type="PANTHER" id="PTHR43767">
    <property type="entry name" value="LONG-CHAIN-FATTY-ACID--COA LIGASE"/>
    <property type="match status" value="1"/>
</dbReference>
<dbReference type="InterPro" id="IPR042099">
    <property type="entry name" value="ANL_N_sf"/>
</dbReference>
<accession>A0A051TWT5</accession>
<proteinExistence type="predicted"/>
<reference evidence="3 4" key="1">
    <citation type="submission" date="2014-04" db="EMBL/GenBank/DDBJ databases">
        <title>The Genome Sequence of Mycobacterium tuberculosis TKK-01-0051.</title>
        <authorList>
            <consortium name="The Broad Institute Genomics Platform"/>
            <consortium name="The Broad Institute Genome Sequencing Center for Infectious Disease"/>
            <person name="Earl A.M."/>
            <person name="Cohen K."/>
            <person name="Pym A."/>
            <person name="Bishai W."/>
            <person name="Maharaj K."/>
            <person name="Desjardins C."/>
            <person name="Abeel T."/>
            <person name="Young S."/>
            <person name="Zeng Q."/>
            <person name="Gargeya S."/>
            <person name="Abouelleil A."/>
            <person name="Alvarado L."/>
            <person name="Chapman S.B."/>
            <person name="Gainer-Dewar J."/>
            <person name="Goldberg J."/>
            <person name="Griggs A."/>
            <person name="Gujja S."/>
            <person name="Hansen M."/>
            <person name="Howarth C."/>
            <person name="Imamovic A."/>
            <person name="Larimer J."/>
            <person name="Murphy C."/>
            <person name="Naylor J."/>
            <person name="Pearson M."/>
            <person name="Poon T.W."/>
            <person name="Priest M."/>
            <person name="Roberts A."/>
            <person name="Saif S."/>
            <person name="Shea T."/>
            <person name="Sykes S."/>
            <person name="Wortman J."/>
            <person name="Nusbaum C."/>
            <person name="Birren B."/>
        </authorList>
    </citation>
    <scope>NUCLEOTIDE SEQUENCE [LARGE SCALE GENOMIC DNA]</scope>
    <source>
        <strain evidence="3 4">TKK-01-0051</strain>
    </source>
</reference>
<sequence length="536" mass="58059">MLLIGDIATNNARRYPDKCALVDGDRTLTWLEVDERSRRLAAFLINRGLTPGDRVMVLARNCIEWPEISFGLAKAGLIAVPVNIRLAPDEVAHVRDDSGARAVIIHADHLEKFLGELTELALIVGVGASSALGTSELVTDYDTALTQAQPSVPRRDVTADDVAVILYTSGTTGRAKGVMHTHRALLYQAADTNLVTEANRSDVMLATTPFFTAGGMVRTVSWLYLGQTMVIHQKFDPQAVIDEIERSAITFTTFIPTMLHRTLAILEEGPPRDMSSLRRISYGSAPVPPGLARKAMDLLGCDLQQRYGLTECGGQATILTPQDHRDIVAGKTSIATSCGRETPMCVIRVIDVDGNDAAPGDVGEIVITSPANAVGYWNRPEQTTETFRPDGLRSGDLGYLDREGYLHITGRKTDLIISGGFNVYPAEIERVLAQHDGVDMVAVVGVPDPEWGETPVAAVIAKAHVSDHDALTAELAALCRAELAGYKQPRRFVFWREFPLGPAGKILKREIANQVSHVGDSGAKMPVPTGSTEERP</sequence>
<dbReference type="EMBL" id="JLXW01000010">
    <property type="protein sequence ID" value="KBZ61123.1"/>
    <property type="molecule type" value="Genomic_DNA"/>
</dbReference>
<evidence type="ECO:0000259" key="1">
    <source>
        <dbReference type="Pfam" id="PF00501"/>
    </source>
</evidence>
<comment type="caution">
    <text evidence="3">The sequence shown here is derived from an EMBL/GenBank/DDBJ whole genome shotgun (WGS) entry which is preliminary data.</text>
</comment>
<dbReference type="Pfam" id="PF00501">
    <property type="entry name" value="AMP-binding"/>
    <property type="match status" value="1"/>
</dbReference>
<dbReference type="HOGENOM" id="CLU_000022_59_0_11"/>
<dbReference type="InterPro" id="IPR050237">
    <property type="entry name" value="ATP-dep_AMP-bd_enzyme"/>
</dbReference>
<dbReference type="InterPro" id="IPR045851">
    <property type="entry name" value="AMP-bd_C_sf"/>
</dbReference>
<name>A0A051TWT5_9MYCO</name>
<protein>
    <recommendedName>
        <fullName evidence="5">Acyl-CoA synthetase</fullName>
    </recommendedName>
</protein>
<dbReference type="PATRIC" id="fig|1324261.3.peg.4116"/>
<dbReference type="GO" id="GO:0016878">
    <property type="term" value="F:acid-thiol ligase activity"/>
    <property type="evidence" value="ECO:0007669"/>
    <property type="project" value="UniProtKB-ARBA"/>
</dbReference>
<dbReference type="InterPro" id="IPR000873">
    <property type="entry name" value="AMP-dep_synth/lig_dom"/>
</dbReference>
<dbReference type="InterPro" id="IPR025110">
    <property type="entry name" value="AMP-bd_C"/>
</dbReference>
<organism evidence="3 4">
    <name type="scientific">Mycobacterium [tuberculosis] TKK-01-0051</name>
    <dbReference type="NCBI Taxonomy" id="1324261"/>
    <lineage>
        <taxon>Bacteria</taxon>
        <taxon>Bacillati</taxon>
        <taxon>Actinomycetota</taxon>
        <taxon>Actinomycetes</taxon>
        <taxon>Mycobacteriales</taxon>
        <taxon>Mycobacteriaceae</taxon>
        <taxon>Mycobacterium</taxon>
        <taxon>Mycobacterium avium complex (MAC)</taxon>
    </lineage>
</organism>
<dbReference type="Pfam" id="PF13193">
    <property type="entry name" value="AMP-binding_C"/>
    <property type="match status" value="1"/>
</dbReference>
<dbReference type="SUPFAM" id="SSF56801">
    <property type="entry name" value="Acetyl-CoA synthetase-like"/>
    <property type="match status" value="1"/>
</dbReference>
<dbReference type="Gene3D" id="3.40.50.12780">
    <property type="entry name" value="N-terminal domain of ligase-like"/>
    <property type="match status" value="1"/>
</dbReference>
<dbReference type="Gene3D" id="3.30.300.30">
    <property type="match status" value="1"/>
</dbReference>
<evidence type="ECO:0000259" key="2">
    <source>
        <dbReference type="Pfam" id="PF13193"/>
    </source>
</evidence>